<evidence type="ECO:0000256" key="8">
    <source>
        <dbReference type="ARBA" id="ARBA00023054"/>
    </source>
</evidence>
<protein>
    <recommendedName>
        <fullName evidence="3">60S ribosomal subunit assembly/export protein LOC1</fullName>
    </recommendedName>
    <alternativeName>
        <fullName evidence="4">60S ribosomal subunit assembly/export protein loc1</fullName>
    </alternativeName>
</protein>
<dbReference type="OrthoDB" id="1743802at2759"/>
<keyword evidence="9" id="KW-0539">Nucleus</keyword>
<dbReference type="GO" id="GO:0140693">
    <property type="term" value="F:molecular condensate scaffold activity"/>
    <property type="evidence" value="ECO:0007669"/>
    <property type="project" value="EnsemblFungi"/>
</dbReference>
<feature type="compositionally biased region" description="Basic and acidic residues" evidence="10">
    <location>
        <begin position="12"/>
        <end position="26"/>
    </location>
</feature>
<dbReference type="InParanoid" id="A7TJT0"/>
<keyword evidence="6" id="KW-0690">Ribosome biogenesis</keyword>
<dbReference type="GO" id="GO:0043022">
    <property type="term" value="F:ribosome binding"/>
    <property type="evidence" value="ECO:0007669"/>
    <property type="project" value="EnsemblFungi"/>
</dbReference>
<dbReference type="GO" id="GO:0000480">
    <property type="term" value="P:endonucleolytic cleavage in 5'-ETS of tricistronic rRNA transcript (SSU-rRNA, 5.8S rRNA, LSU-rRNA)"/>
    <property type="evidence" value="ECO:0007669"/>
    <property type="project" value="EnsemblFungi"/>
</dbReference>
<dbReference type="GO" id="GO:0101031">
    <property type="term" value="C:protein folding chaperone complex"/>
    <property type="evidence" value="ECO:0007669"/>
    <property type="project" value="EnsemblFungi"/>
</dbReference>
<feature type="compositionally biased region" description="Basic and acidic residues" evidence="10">
    <location>
        <begin position="177"/>
        <end position="188"/>
    </location>
</feature>
<feature type="compositionally biased region" description="Basic and acidic residues" evidence="10">
    <location>
        <begin position="146"/>
        <end position="163"/>
    </location>
</feature>
<dbReference type="GO" id="GO:0030687">
    <property type="term" value="C:preribosome, large subunit precursor"/>
    <property type="evidence" value="ECO:0007669"/>
    <property type="project" value="EnsemblFungi"/>
</dbReference>
<feature type="compositionally biased region" description="Polar residues" evidence="10">
    <location>
        <begin position="27"/>
        <end position="38"/>
    </location>
</feature>
<evidence type="ECO:0000313" key="11">
    <source>
        <dbReference type="EMBL" id="EDO17509.1"/>
    </source>
</evidence>
<dbReference type="PANTHER" id="PTHR28028">
    <property type="entry name" value="60S RIBOSOMAL SUBUNIT ASSEMBLY/EXPORT PROTEIN LOC1"/>
    <property type="match status" value="1"/>
</dbReference>
<dbReference type="GO" id="GO:0000472">
    <property type="term" value="P:endonucleolytic cleavage to generate mature 5'-end of SSU-rRNA from (SSU-rRNA, 5.8S rRNA, LSU-rRNA)"/>
    <property type="evidence" value="ECO:0007669"/>
    <property type="project" value="EnsemblFungi"/>
</dbReference>
<dbReference type="AlphaFoldDB" id="A7TJT0"/>
<keyword evidence="12" id="KW-1185">Reference proteome</keyword>
<evidence type="ECO:0000256" key="5">
    <source>
        <dbReference type="ARBA" id="ARBA00022448"/>
    </source>
</evidence>
<name>A7TJT0_VANPO</name>
<dbReference type="Proteomes" id="UP000000267">
    <property type="component" value="Unassembled WGS sequence"/>
</dbReference>
<organism evidence="12">
    <name type="scientific">Vanderwaltozyma polyspora (strain ATCC 22028 / DSM 70294 / BCRC 21397 / CBS 2163 / NBRC 10782 / NRRL Y-8283 / UCD 57-17)</name>
    <name type="common">Kluyveromyces polysporus</name>
    <dbReference type="NCBI Taxonomy" id="436907"/>
    <lineage>
        <taxon>Eukaryota</taxon>
        <taxon>Fungi</taxon>
        <taxon>Dikarya</taxon>
        <taxon>Ascomycota</taxon>
        <taxon>Saccharomycotina</taxon>
        <taxon>Saccharomycetes</taxon>
        <taxon>Saccharomycetales</taxon>
        <taxon>Saccharomycetaceae</taxon>
        <taxon>Vanderwaltozyma</taxon>
    </lineage>
</organism>
<dbReference type="eggNOG" id="ENOG502RY6R">
    <property type="taxonomic scope" value="Eukaryota"/>
</dbReference>
<feature type="region of interest" description="Disordered" evidence="10">
    <location>
        <begin position="1"/>
        <end position="56"/>
    </location>
</feature>
<evidence type="ECO:0000313" key="12">
    <source>
        <dbReference type="Proteomes" id="UP000000267"/>
    </source>
</evidence>
<dbReference type="GO" id="GO:0005730">
    <property type="term" value="C:nucleolus"/>
    <property type="evidence" value="ECO:0007669"/>
    <property type="project" value="UniProtKB-SubCell"/>
</dbReference>
<dbReference type="GO" id="GO:0000447">
    <property type="term" value="P:endonucleolytic cleavage in ITS1 to separate SSU-rRNA from 5.8S rRNA and LSU-rRNA from tricistronic rRNA transcript (SSU-rRNA, 5.8S rRNA, LSU-rRNA)"/>
    <property type="evidence" value="ECO:0007669"/>
    <property type="project" value="EnsemblFungi"/>
</dbReference>
<evidence type="ECO:0000256" key="10">
    <source>
        <dbReference type="SAM" id="MobiDB-lite"/>
    </source>
</evidence>
<dbReference type="KEGG" id="vpo:Kpol_1058p46"/>
<dbReference type="GO" id="GO:0033592">
    <property type="term" value="F:RNA strand annealing activity"/>
    <property type="evidence" value="ECO:0007669"/>
    <property type="project" value="EnsemblFungi"/>
</dbReference>
<dbReference type="GO" id="GO:0140691">
    <property type="term" value="F:RNA folding chaperone"/>
    <property type="evidence" value="ECO:0007669"/>
    <property type="project" value="EnsemblFungi"/>
</dbReference>
<dbReference type="PANTHER" id="PTHR28028:SF1">
    <property type="entry name" value="60S RIBOSOMAL SUBUNIT ASSEMBLY_EXPORT PROTEIN LOC1"/>
    <property type="match status" value="1"/>
</dbReference>
<accession>A7TJT0</accession>
<dbReference type="GO" id="GO:0017148">
    <property type="term" value="P:negative regulation of translation"/>
    <property type="evidence" value="ECO:0007669"/>
    <property type="project" value="EnsemblFungi"/>
</dbReference>
<reference evidence="11 12" key="1">
    <citation type="journal article" date="2007" name="Proc. Natl. Acad. Sci. U.S.A.">
        <title>Independent sorting-out of thousands of duplicated gene pairs in two yeast species descended from a whole-genome duplication.</title>
        <authorList>
            <person name="Scannell D.R."/>
            <person name="Frank A.C."/>
            <person name="Conant G.C."/>
            <person name="Byrne K.P."/>
            <person name="Woolfit M."/>
            <person name="Wolfe K.H."/>
        </authorList>
    </citation>
    <scope>NUCLEOTIDE SEQUENCE [LARGE SCALE GENOMIC DNA]</scope>
    <source>
        <strain evidence="12">ATCC 22028 / DSM 70294 / BCRC 21397 / CBS 2163 / NBRC 10782 / NRRL Y-8283 / UCD 57-17</strain>
    </source>
</reference>
<dbReference type="HOGENOM" id="CLU_096593_1_0_1"/>
<dbReference type="OMA" id="RESMNTI"/>
<feature type="region of interest" description="Disordered" evidence="10">
    <location>
        <begin position="146"/>
        <end position="202"/>
    </location>
</feature>
<gene>
    <name evidence="11" type="ORF">Kpol_1058p46</name>
</gene>
<evidence type="ECO:0000256" key="4">
    <source>
        <dbReference type="ARBA" id="ARBA00020853"/>
    </source>
</evidence>
<sequence length="202" mass="23553">MAVKKSSKGQQTRREVRPEVFQDKQARNQLANVPQLTEKSAHKKPNKLQVSKGQFKARLYGTKKKDRKYTEKELDIPTLNKAVIPGVKIKRGKKGKKFIDDHDTLALNRLIKTIGDKYDDITESKLEKARRLEEIREIKRKEIEMKESLKNDKLEEKKNEIRSKASLARSMRRKNRRDTVRADVEEKSTNANKKPKKKVSFA</sequence>
<evidence type="ECO:0000256" key="1">
    <source>
        <dbReference type="ARBA" id="ARBA00004604"/>
    </source>
</evidence>
<dbReference type="GO" id="GO:0000055">
    <property type="term" value="P:ribosomal large subunit export from nucleus"/>
    <property type="evidence" value="ECO:0007669"/>
    <property type="project" value="EnsemblFungi"/>
</dbReference>
<evidence type="ECO:0000256" key="9">
    <source>
        <dbReference type="ARBA" id="ARBA00023242"/>
    </source>
</evidence>
<proteinExistence type="inferred from homology"/>
<dbReference type="GO" id="GO:0042273">
    <property type="term" value="P:ribosomal large subunit biogenesis"/>
    <property type="evidence" value="ECO:0007669"/>
    <property type="project" value="EnsemblFungi"/>
</dbReference>
<dbReference type="GO" id="GO:0003729">
    <property type="term" value="F:mRNA binding"/>
    <property type="evidence" value="ECO:0007669"/>
    <property type="project" value="EnsemblFungi"/>
</dbReference>
<keyword evidence="7" id="KW-0509">mRNA transport</keyword>
<dbReference type="GO" id="GO:0051028">
    <property type="term" value="P:mRNA transport"/>
    <property type="evidence" value="ECO:0007669"/>
    <property type="project" value="UniProtKB-KW"/>
</dbReference>
<evidence type="ECO:0000256" key="3">
    <source>
        <dbReference type="ARBA" id="ARBA00019670"/>
    </source>
</evidence>
<evidence type="ECO:0000256" key="6">
    <source>
        <dbReference type="ARBA" id="ARBA00022517"/>
    </source>
</evidence>
<dbReference type="FunCoup" id="A7TJT0">
    <property type="interactions" value="426"/>
</dbReference>
<dbReference type="STRING" id="436907.A7TJT0"/>
<dbReference type="RefSeq" id="XP_001645367.1">
    <property type="nucleotide sequence ID" value="XM_001645317.1"/>
</dbReference>
<dbReference type="EMBL" id="DS480403">
    <property type="protein sequence ID" value="EDO17509.1"/>
    <property type="molecule type" value="Genomic_DNA"/>
</dbReference>
<dbReference type="PhylomeDB" id="A7TJT0"/>
<dbReference type="InterPro" id="IPR037650">
    <property type="entry name" value="Loc1"/>
</dbReference>
<dbReference type="GO" id="GO:0008298">
    <property type="term" value="P:intracellular mRNA localization"/>
    <property type="evidence" value="ECO:0007669"/>
    <property type="project" value="EnsemblFungi"/>
</dbReference>
<dbReference type="GeneID" id="5545728"/>
<dbReference type="GO" id="GO:0019843">
    <property type="term" value="F:rRNA binding"/>
    <property type="evidence" value="ECO:0007669"/>
    <property type="project" value="EnsemblFungi"/>
</dbReference>
<comment type="subcellular location">
    <subcellularLocation>
        <location evidence="1">Nucleus</location>
        <location evidence="1">Nucleolus</location>
    </subcellularLocation>
</comment>
<keyword evidence="5" id="KW-0813">Transport</keyword>
<evidence type="ECO:0000256" key="2">
    <source>
        <dbReference type="ARBA" id="ARBA00008132"/>
    </source>
</evidence>
<comment type="similarity">
    <text evidence="2">Belongs to the LOC1 family.</text>
</comment>
<evidence type="ECO:0000256" key="7">
    <source>
        <dbReference type="ARBA" id="ARBA00022816"/>
    </source>
</evidence>
<keyword evidence="8" id="KW-0175">Coiled coil</keyword>
<dbReference type="GO" id="GO:0042802">
    <property type="term" value="F:identical protein binding"/>
    <property type="evidence" value="ECO:0007669"/>
    <property type="project" value="EnsemblFungi"/>
</dbReference>
<feature type="compositionally biased region" description="Basic residues" evidence="10">
    <location>
        <begin position="193"/>
        <end position="202"/>
    </location>
</feature>